<dbReference type="Pfam" id="PF09720">
    <property type="entry name" value="Unstab_antitox"/>
    <property type="match status" value="1"/>
</dbReference>
<evidence type="ECO:0000313" key="2">
    <source>
        <dbReference type="Proteomes" id="UP000298602"/>
    </source>
</evidence>
<sequence length="74" mass="8485">MGIKELEAEIKKLDLRERAALAKLIVESLDELSEEEIEALWAEEAERRLDELEQELVSEIPAEEALRRARAAIL</sequence>
<dbReference type="KEGG" id="dax:FDQ92_13735"/>
<name>A0A4P8L596_9BACT</name>
<organism evidence="1 2">
    <name type="scientific">Desulfoglaeba alkanexedens ALDC</name>
    <dbReference type="NCBI Taxonomy" id="980445"/>
    <lineage>
        <taxon>Bacteria</taxon>
        <taxon>Pseudomonadati</taxon>
        <taxon>Thermodesulfobacteriota</taxon>
        <taxon>Syntrophobacteria</taxon>
        <taxon>Syntrophobacterales</taxon>
        <taxon>Syntrophobacteraceae</taxon>
        <taxon>Desulfoglaeba</taxon>
    </lineage>
</organism>
<dbReference type="EMBL" id="CP040098">
    <property type="protein sequence ID" value="QCQ23139.1"/>
    <property type="molecule type" value="Genomic_DNA"/>
</dbReference>
<dbReference type="RefSeq" id="WP_137425419.1">
    <property type="nucleotide sequence ID" value="NZ_CP040098.1"/>
</dbReference>
<dbReference type="InterPro" id="IPR013406">
    <property type="entry name" value="CHP02574_addiction_mod"/>
</dbReference>
<dbReference type="AlphaFoldDB" id="A0A4P8L596"/>
<keyword evidence="2" id="KW-1185">Reference proteome</keyword>
<accession>A0A4P8L596</accession>
<evidence type="ECO:0008006" key="3">
    <source>
        <dbReference type="Google" id="ProtNLM"/>
    </source>
</evidence>
<reference evidence="1 2" key="2">
    <citation type="submission" date="2019-05" db="EMBL/GenBank/DDBJ databases">
        <authorList>
            <person name="Suflita J.M."/>
            <person name="Marks C.R."/>
        </authorList>
    </citation>
    <scope>NUCLEOTIDE SEQUENCE [LARGE SCALE GENOMIC DNA]</scope>
    <source>
        <strain evidence="1 2">ALDC</strain>
    </source>
</reference>
<protein>
    <recommendedName>
        <fullName evidence="3">Addiction module antitoxin RelB</fullName>
    </recommendedName>
</protein>
<reference evidence="1 2" key="1">
    <citation type="submission" date="2019-05" db="EMBL/GenBank/DDBJ databases">
        <title>The Complete Genome Sequence of the n-alkane-degrading Desulfoglaeba alkanexedens ALDC reveals multiple alkylsuccinate synthase gene clusters.</title>
        <authorList>
            <person name="Callaghan A.V."/>
            <person name="Davidova I.A."/>
            <person name="Duncan K.E."/>
            <person name="Morris B."/>
            <person name="McInerney M.J."/>
        </authorList>
    </citation>
    <scope>NUCLEOTIDE SEQUENCE [LARGE SCALE GENOMIC DNA]</scope>
    <source>
        <strain evidence="1 2">ALDC</strain>
    </source>
</reference>
<gene>
    <name evidence="1" type="ORF">FDQ92_13735</name>
</gene>
<proteinExistence type="predicted"/>
<evidence type="ECO:0000313" key="1">
    <source>
        <dbReference type="EMBL" id="QCQ23139.1"/>
    </source>
</evidence>
<dbReference type="Proteomes" id="UP000298602">
    <property type="component" value="Chromosome"/>
</dbReference>